<dbReference type="SUPFAM" id="SSF48576">
    <property type="entry name" value="Terpenoid synthases"/>
    <property type="match status" value="1"/>
</dbReference>
<accession>A0A1I7XGX0</accession>
<dbReference type="InterPro" id="IPR039702">
    <property type="entry name" value="FPS1-like"/>
</dbReference>
<organism evidence="8 9">
    <name type="scientific">Heterorhabditis bacteriophora</name>
    <name type="common">Entomopathogenic nematode worm</name>
    <dbReference type="NCBI Taxonomy" id="37862"/>
    <lineage>
        <taxon>Eukaryota</taxon>
        <taxon>Metazoa</taxon>
        <taxon>Ecdysozoa</taxon>
        <taxon>Nematoda</taxon>
        <taxon>Chromadorea</taxon>
        <taxon>Rhabditida</taxon>
        <taxon>Rhabditina</taxon>
        <taxon>Rhabditomorpha</taxon>
        <taxon>Strongyloidea</taxon>
        <taxon>Heterorhabditidae</taxon>
        <taxon>Heterorhabditis</taxon>
    </lineage>
</organism>
<evidence type="ECO:0000259" key="7">
    <source>
        <dbReference type="PROSITE" id="PS51082"/>
    </source>
</evidence>
<dbReference type="GO" id="GO:0003779">
    <property type="term" value="F:actin binding"/>
    <property type="evidence" value="ECO:0007669"/>
    <property type="project" value="InterPro"/>
</dbReference>
<evidence type="ECO:0000256" key="1">
    <source>
        <dbReference type="ARBA" id="ARBA00001946"/>
    </source>
</evidence>
<dbReference type="Proteomes" id="UP000095283">
    <property type="component" value="Unplaced"/>
</dbReference>
<evidence type="ECO:0000313" key="8">
    <source>
        <dbReference type="Proteomes" id="UP000095283"/>
    </source>
</evidence>
<keyword evidence="8" id="KW-1185">Reference proteome</keyword>
<dbReference type="PANTHER" id="PTHR11525">
    <property type="entry name" value="FARNESYL-PYROPHOSPHATE SYNTHETASE"/>
    <property type="match status" value="1"/>
</dbReference>
<protein>
    <submittedName>
        <fullName evidence="9">WH2 domain-containing protein</fullName>
    </submittedName>
</protein>
<keyword evidence="2 6" id="KW-0808">Transferase</keyword>
<dbReference type="InterPro" id="IPR008949">
    <property type="entry name" value="Isoprenoid_synthase_dom_sf"/>
</dbReference>
<dbReference type="GO" id="GO:0004337">
    <property type="term" value="F:(2E,6E)-farnesyl diphosphate synthase activity"/>
    <property type="evidence" value="ECO:0007669"/>
    <property type="project" value="TreeGrafter"/>
</dbReference>
<dbReference type="AlphaFoldDB" id="A0A1I7XGX0"/>
<evidence type="ECO:0000313" key="9">
    <source>
        <dbReference type="WBParaSite" id="Hba_16931"/>
    </source>
</evidence>
<dbReference type="GO" id="GO:0045337">
    <property type="term" value="P:farnesyl diphosphate biosynthetic process"/>
    <property type="evidence" value="ECO:0007669"/>
    <property type="project" value="TreeGrafter"/>
</dbReference>
<evidence type="ECO:0000256" key="2">
    <source>
        <dbReference type="ARBA" id="ARBA00022679"/>
    </source>
</evidence>
<dbReference type="WBParaSite" id="Hba_16931">
    <property type="protein sequence ID" value="Hba_16931"/>
    <property type="gene ID" value="Hba_16931"/>
</dbReference>
<keyword evidence="4" id="KW-0460">Magnesium</keyword>
<dbReference type="Pfam" id="PF02205">
    <property type="entry name" value="WH2"/>
    <property type="match status" value="1"/>
</dbReference>
<dbReference type="GO" id="GO:0004161">
    <property type="term" value="F:dimethylallyltranstransferase activity"/>
    <property type="evidence" value="ECO:0007669"/>
    <property type="project" value="TreeGrafter"/>
</dbReference>
<dbReference type="PROSITE" id="PS51082">
    <property type="entry name" value="WH2"/>
    <property type="match status" value="1"/>
</dbReference>
<evidence type="ECO:0000256" key="3">
    <source>
        <dbReference type="ARBA" id="ARBA00022723"/>
    </source>
</evidence>
<dbReference type="GO" id="GO:0046872">
    <property type="term" value="F:metal ion binding"/>
    <property type="evidence" value="ECO:0007669"/>
    <property type="project" value="UniProtKB-KW"/>
</dbReference>
<evidence type="ECO:0000256" key="5">
    <source>
        <dbReference type="ARBA" id="ARBA00033740"/>
    </source>
</evidence>
<dbReference type="InterPro" id="IPR000092">
    <property type="entry name" value="Polyprenyl_synt"/>
</dbReference>
<proteinExistence type="inferred from homology"/>
<keyword evidence="3" id="KW-0479">Metal-binding</keyword>
<dbReference type="Gene3D" id="1.10.600.10">
    <property type="entry name" value="Farnesyl Diphosphate Synthase"/>
    <property type="match status" value="1"/>
</dbReference>
<dbReference type="SUPFAM" id="SSF101447">
    <property type="entry name" value="Formin homology 2 domain (FH2 domain)"/>
    <property type="match status" value="1"/>
</dbReference>
<evidence type="ECO:0000256" key="4">
    <source>
        <dbReference type="ARBA" id="ARBA00022842"/>
    </source>
</evidence>
<name>A0A1I7XGX0_HETBA</name>
<dbReference type="Pfam" id="PF00348">
    <property type="entry name" value="polyprenyl_synt"/>
    <property type="match status" value="1"/>
</dbReference>
<dbReference type="InterPro" id="IPR003124">
    <property type="entry name" value="WH2_dom"/>
</dbReference>
<dbReference type="GO" id="GO:0042811">
    <property type="term" value="P:pheromone biosynthetic process"/>
    <property type="evidence" value="ECO:0007669"/>
    <property type="project" value="UniProtKB-ARBA"/>
</dbReference>
<comment type="cofactor">
    <cofactor evidence="1">
        <name>Mg(2+)</name>
        <dbReference type="ChEBI" id="CHEBI:18420"/>
    </cofactor>
</comment>
<evidence type="ECO:0000256" key="6">
    <source>
        <dbReference type="RuleBase" id="RU004466"/>
    </source>
</evidence>
<dbReference type="GO" id="GO:0005737">
    <property type="term" value="C:cytoplasm"/>
    <property type="evidence" value="ECO:0007669"/>
    <property type="project" value="TreeGrafter"/>
</dbReference>
<feature type="domain" description="WH2" evidence="7">
    <location>
        <begin position="170"/>
        <end position="187"/>
    </location>
</feature>
<comment type="similarity">
    <text evidence="6">Belongs to the FPP/GGPP synthase family.</text>
</comment>
<reference evidence="9" key="1">
    <citation type="submission" date="2016-11" db="UniProtKB">
        <authorList>
            <consortium name="WormBaseParasite"/>
        </authorList>
    </citation>
    <scope>IDENTIFICATION</scope>
</reference>
<dbReference type="PANTHER" id="PTHR11525:SF0">
    <property type="entry name" value="FARNESYL PYROPHOSPHATE SYNTHASE"/>
    <property type="match status" value="1"/>
</dbReference>
<comment type="pathway">
    <text evidence="5">Pheromone biosynthesis.</text>
</comment>
<sequence length="382" mass="42440">MSSLRNPQISSLSFPEEYQAPQALGLQLNKNHNFQSVQSTSLLPPPGMSVRAAPIIERIADRHRLSLSPPKDSKRECELPPPDLALLSIDDDEEELPPPPPTVMHSSIVQQMPPQSTIQFVPNDTQIMAPLPPPPPPPPPPLGLLAAPTAATFSGAKIQNEVPEEKKPDSRSNLLAEIQSGIKLKKMSGKLIENALKGVRKRFMDTAALRLSKGSTEYCTVQYRTKMLFDHTVRGGKNARASLSLDTFLALNPEASELEKNIMAECAATLEMVQGFYLIVDDIMDGSERRRQKPCWYKMPDIGLSAVNDAFLLDAFTNEIIRELYASHPNLEKICESYRKSKQITLIGQLLDTASIRNTNGFTWERLLYKDGIFKTTALILL</sequence>